<feature type="transmembrane region" description="Helical" evidence="7">
    <location>
        <begin position="56"/>
        <end position="78"/>
    </location>
</feature>
<dbReference type="InterPro" id="IPR032818">
    <property type="entry name" value="DedA-like"/>
</dbReference>
<dbReference type="EMBL" id="NTFS01000593">
    <property type="protein sequence ID" value="PAX47319.1"/>
    <property type="molecule type" value="Genomic_DNA"/>
</dbReference>
<dbReference type="GO" id="GO:0005886">
    <property type="term" value="C:plasma membrane"/>
    <property type="evidence" value="ECO:0007669"/>
    <property type="project" value="UniProtKB-SubCell"/>
</dbReference>
<dbReference type="OrthoDB" id="9813426at2"/>
<keyword evidence="3 7" id="KW-1003">Cell membrane</keyword>
<evidence type="ECO:0000256" key="2">
    <source>
        <dbReference type="ARBA" id="ARBA00010792"/>
    </source>
</evidence>
<organism evidence="9 10">
    <name type="scientific">Brunnivagina elsteri CCALA 953</name>
    <dbReference type="NCBI Taxonomy" id="987040"/>
    <lineage>
        <taxon>Bacteria</taxon>
        <taxon>Bacillati</taxon>
        <taxon>Cyanobacteriota</taxon>
        <taxon>Cyanophyceae</taxon>
        <taxon>Nostocales</taxon>
        <taxon>Calotrichaceae</taxon>
        <taxon>Brunnivagina</taxon>
    </lineage>
</organism>
<comment type="caution">
    <text evidence="9">The sequence shown here is derived from an EMBL/GenBank/DDBJ whole genome shotgun (WGS) entry which is preliminary data.</text>
</comment>
<dbReference type="PANTHER" id="PTHR30353:SF0">
    <property type="entry name" value="TRANSMEMBRANE PROTEIN"/>
    <property type="match status" value="1"/>
</dbReference>
<keyword evidence="5 7" id="KW-1133">Transmembrane helix</keyword>
<evidence type="ECO:0000256" key="5">
    <source>
        <dbReference type="ARBA" id="ARBA00022989"/>
    </source>
</evidence>
<comment type="similarity">
    <text evidence="2 7">Belongs to the DedA family.</text>
</comment>
<protein>
    <recommendedName>
        <fullName evidence="8">VTT domain-containing protein</fullName>
    </recommendedName>
</protein>
<keyword evidence="4 7" id="KW-0812">Transmembrane</keyword>
<feature type="domain" description="VTT" evidence="8">
    <location>
        <begin position="36"/>
        <end position="161"/>
    </location>
</feature>
<evidence type="ECO:0000256" key="7">
    <source>
        <dbReference type="RuleBase" id="RU367016"/>
    </source>
</evidence>
<evidence type="ECO:0000256" key="6">
    <source>
        <dbReference type="ARBA" id="ARBA00023136"/>
    </source>
</evidence>
<gene>
    <name evidence="9" type="ORF">CK510_28795</name>
</gene>
<feature type="transmembrane region" description="Helical" evidence="7">
    <location>
        <begin position="12"/>
        <end position="36"/>
    </location>
</feature>
<proteinExistence type="inferred from homology"/>
<feature type="transmembrane region" description="Helical" evidence="7">
    <location>
        <begin position="175"/>
        <end position="196"/>
    </location>
</feature>
<dbReference type="PANTHER" id="PTHR30353">
    <property type="entry name" value="INNER MEMBRANE PROTEIN DEDA-RELATED"/>
    <property type="match status" value="1"/>
</dbReference>
<evidence type="ECO:0000256" key="3">
    <source>
        <dbReference type="ARBA" id="ARBA00022475"/>
    </source>
</evidence>
<sequence>MHFDVQALVKTLGYFSYLAIWGIIFAESGLLIGFFLPGDSLLVAAGFAASQHLLNIWVLIIGCFICAVLGDNVGYLTGSRFGRRLFQKNDSRFFKKEYLERTQKFYLKHGKKTIVLARFVPIVRTFAPIIAGIGAMKYRTFMSYNLVGGFVWTFGVTLLGYFLGNLLPAEQVDKYLLPIIALVIVVSLLPSIIHIIQENRPSKR</sequence>
<name>A0A2A2TAJ6_9CYAN</name>
<evidence type="ECO:0000313" key="9">
    <source>
        <dbReference type="EMBL" id="PAX47319.1"/>
    </source>
</evidence>
<keyword evidence="10" id="KW-1185">Reference proteome</keyword>
<dbReference type="InterPro" id="IPR032816">
    <property type="entry name" value="VTT_dom"/>
</dbReference>
<keyword evidence="6 7" id="KW-0472">Membrane</keyword>
<dbReference type="AlphaFoldDB" id="A0A2A2TAJ6"/>
<evidence type="ECO:0000259" key="8">
    <source>
        <dbReference type="Pfam" id="PF09335"/>
    </source>
</evidence>
<accession>A0A2A2TAJ6</accession>
<evidence type="ECO:0000256" key="4">
    <source>
        <dbReference type="ARBA" id="ARBA00022692"/>
    </source>
</evidence>
<comment type="subcellular location">
    <subcellularLocation>
        <location evidence="1 7">Cell membrane</location>
        <topology evidence="1 7">Multi-pass membrane protein</topology>
    </subcellularLocation>
</comment>
<dbReference type="Proteomes" id="UP000218238">
    <property type="component" value="Unassembled WGS sequence"/>
</dbReference>
<feature type="transmembrane region" description="Helical" evidence="7">
    <location>
        <begin position="144"/>
        <end position="163"/>
    </location>
</feature>
<reference evidence="9 10" key="1">
    <citation type="submission" date="2017-08" db="EMBL/GenBank/DDBJ databases">
        <title>Draft genome sequence of filamentous cyanobacterium Calothrix elsteri CCALA 953.</title>
        <authorList>
            <person name="Gagunashvili A.N."/>
            <person name="Elster J."/>
            <person name="Andresson O.S."/>
        </authorList>
    </citation>
    <scope>NUCLEOTIDE SEQUENCE [LARGE SCALE GENOMIC DNA]</scope>
    <source>
        <strain evidence="9 10">CCALA 953</strain>
    </source>
</reference>
<evidence type="ECO:0000313" key="10">
    <source>
        <dbReference type="Proteomes" id="UP000218238"/>
    </source>
</evidence>
<evidence type="ECO:0000256" key="1">
    <source>
        <dbReference type="ARBA" id="ARBA00004651"/>
    </source>
</evidence>
<dbReference type="RefSeq" id="WP_095724894.1">
    <property type="nucleotide sequence ID" value="NZ_NTFS01000593.1"/>
</dbReference>
<dbReference type="Pfam" id="PF09335">
    <property type="entry name" value="VTT_dom"/>
    <property type="match status" value="1"/>
</dbReference>